<feature type="domain" description="Dystroglycan-type cadherin-like" evidence="4">
    <location>
        <begin position="170"/>
        <end position="267"/>
    </location>
</feature>
<dbReference type="Pfam" id="PF05345">
    <property type="entry name" value="He_PIG"/>
    <property type="match status" value="2"/>
</dbReference>
<dbReference type="GO" id="GO:0016020">
    <property type="term" value="C:membrane"/>
    <property type="evidence" value="ECO:0007669"/>
    <property type="project" value="InterPro"/>
</dbReference>
<feature type="compositionally biased region" description="Low complexity" evidence="1">
    <location>
        <begin position="640"/>
        <end position="651"/>
    </location>
</feature>
<feature type="chain" id="PRO_5040400579" description="Dystroglycan-type cadherin-like domain-containing protein" evidence="3">
    <location>
        <begin position="22"/>
        <end position="970"/>
    </location>
</feature>
<evidence type="ECO:0000256" key="1">
    <source>
        <dbReference type="SAM" id="MobiDB-lite"/>
    </source>
</evidence>
<organism evidence="5 6">
    <name type="scientific">Pholiota conissans</name>
    <dbReference type="NCBI Taxonomy" id="109636"/>
    <lineage>
        <taxon>Eukaryota</taxon>
        <taxon>Fungi</taxon>
        <taxon>Dikarya</taxon>
        <taxon>Basidiomycota</taxon>
        <taxon>Agaricomycotina</taxon>
        <taxon>Agaricomycetes</taxon>
        <taxon>Agaricomycetidae</taxon>
        <taxon>Agaricales</taxon>
        <taxon>Agaricineae</taxon>
        <taxon>Strophariaceae</taxon>
        <taxon>Pholiota</taxon>
    </lineage>
</organism>
<name>A0A9P6CZQ0_9AGAR</name>
<sequence length="970" mass="103363">MTFVLLYLLALFSASFFATLAAPSSSTALPSPSPSVSVALSLNDQLPMVARVNQPYSWAFSPGTFYSTDGTLSYTTSSLPTWLTFDADVQTFHGTPTANDTGYPEITVTAHATGSSTSSRFTICVTDNPAPTLNRPVAEQFTANSSSLSSIFFLRQSSALMSNAADAPPTLRVPPKWSFSIGLESDTFVDPAGRDVFYELRLANGSCIPDYLTFDSKTITLDGVVPPSDEVQQPLMLSFNLHASDQEGYTAAKIPFSVVLADHELSMTNPLPTINVTAGNDFVVSLLSAADFTGILVDGDNIQPSNISSMDIDVSNYSWLHYDRPSRTLSGTPGNSSGSGPVLSVNLTTIFDQSIQTQVSLAVVEPYFITPSLPAINTPKGDDISMTLSNFFSPSAADPNSNETTVSVTFSPITAANFMRYDPISTKLFGTIPSDYDSAVDHITAAFTAYSHITHSTSHTVQEIYVPGTGNTKSLAPSYPSGLATEAHRKLVLGLVLAFGTIGMLCLLTGIFALVRRCARVPDTAVVGEQGQIAWSEKDRRWYGLTLSPGKTRVVERGTVATPSQQQMPPTHPSLGLGLHRVSERSQQEGYSQGGHPHHQRYDVDVGAVMSKKEFLSRIKETVRQVSDKYSASRRGRHPNQQQQQNQQGQQPTARLVIGKPILVASTRPMDIPGVQTSSLILGDESVLPLSRPTSTFLTGSPSASTGEHSIPRRRPDFGVPRNLAQVHFGDGLLVRQVSTGSMGGTSFQSGLSGEGESVADMSMGPPTKPRLVPFTPSTRVPIPQATAVPDPQGVPGFAGSRIASQRAKVCKVEGGEASADADELGATLKRSGTSDELSMGMHYVRSLGADQLTMRSSFASLESSGKSGGEEQVMKVLLRAGERFKFRVPMPAAERGKGGSSKGYYVKLMGGQALPKFIYPDLGGIGSKGVLELSGVPTPRDIGEVTVGVFADKDGACVASVIIEVVGKR</sequence>
<keyword evidence="2" id="KW-0812">Transmembrane</keyword>
<dbReference type="SMART" id="SM00736">
    <property type="entry name" value="CADG"/>
    <property type="match status" value="2"/>
</dbReference>
<dbReference type="OrthoDB" id="414243at2759"/>
<keyword evidence="3" id="KW-0732">Signal</keyword>
<dbReference type="InterPro" id="IPR006644">
    <property type="entry name" value="Cadg"/>
</dbReference>
<keyword evidence="2" id="KW-1133">Transmembrane helix</keyword>
<dbReference type="GO" id="GO:0005509">
    <property type="term" value="F:calcium ion binding"/>
    <property type="evidence" value="ECO:0007669"/>
    <property type="project" value="InterPro"/>
</dbReference>
<evidence type="ECO:0000256" key="3">
    <source>
        <dbReference type="SAM" id="SignalP"/>
    </source>
</evidence>
<evidence type="ECO:0000256" key="2">
    <source>
        <dbReference type="SAM" id="Phobius"/>
    </source>
</evidence>
<feature type="region of interest" description="Disordered" evidence="1">
    <location>
        <begin position="624"/>
        <end position="655"/>
    </location>
</feature>
<accession>A0A9P6CZQ0</accession>
<dbReference type="AlphaFoldDB" id="A0A9P6CZQ0"/>
<dbReference type="InterPro" id="IPR015919">
    <property type="entry name" value="Cadherin-like_sf"/>
</dbReference>
<reference evidence="5" key="1">
    <citation type="submission" date="2020-11" db="EMBL/GenBank/DDBJ databases">
        <authorList>
            <consortium name="DOE Joint Genome Institute"/>
            <person name="Ahrendt S."/>
            <person name="Riley R."/>
            <person name="Andreopoulos W."/>
            <person name="Labutti K."/>
            <person name="Pangilinan J."/>
            <person name="Ruiz-Duenas F.J."/>
            <person name="Barrasa J.M."/>
            <person name="Sanchez-Garcia M."/>
            <person name="Camarero S."/>
            <person name="Miyauchi S."/>
            <person name="Serrano A."/>
            <person name="Linde D."/>
            <person name="Babiker R."/>
            <person name="Drula E."/>
            <person name="Ayuso-Fernandez I."/>
            <person name="Pacheco R."/>
            <person name="Padilla G."/>
            <person name="Ferreira P."/>
            <person name="Barriuso J."/>
            <person name="Kellner H."/>
            <person name="Castanera R."/>
            <person name="Alfaro M."/>
            <person name="Ramirez L."/>
            <person name="Pisabarro A.G."/>
            <person name="Kuo A."/>
            <person name="Tritt A."/>
            <person name="Lipzen A."/>
            <person name="He G."/>
            <person name="Yan M."/>
            <person name="Ng V."/>
            <person name="Cullen D."/>
            <person name="Martin F."/>
            <person name="Rosso M.-N."/>
            <person name="Henrissat B."/>
            <person name="Hibbett D."/>
            <person name="Martinez A.T."/>
            <person name="Grigoriev I.V."/>
        </authorList>
    </citation>
    <scope>NUCLEOTIDE SEQUENCE</scope>
    <source>
        <strain evidence="5">CIRM-BRFM 674</strain>
    </source>
</reference>
<feature type="transmembrane region" description="Helical" evidence="2">
    <location>
        <begin position="491"/>
        <end position="515"/>
    </location>
</feature>
<gene>
    <name evidence="5" type="ORF">BDN70DRAFT_795672</name>
</gene>
<dbReference type="InterPro" id="IPR013783">
    <property type="entry name" value="Ig-like_fold"/>
</dbReference>
<feature type="region of interest" description="Disordered" evidence="1">
    <location>
        <begin position="694"/>
        <end position="716"/>
    </location>
</feature>
<evidence type="ECO:0000313" key="6">
    <source>
        <dbReference type="Proteomes" id="UP000807469"/>
    </source>
</evidence>
<feature type="compositionally biased region" description="Polar residues" evidence="1">
    <location>
        <begin position="694"/>
        <end position="708"/>
    </location>
</feature>
<feature type="signal peptide" evidence="3">
    <location>
        <begin position="1"/>
        <end position="21"/>
    </location>
</feature>
<proteinExistence type="predicted"/>
<feature type="domain" description="Dystroglycan-type cadherin-like" evidence="4">
    <location>
        <begin position="37"/>
        <end position="131"/>
    </location>
</feature>
<comment type="caution">
    <text evidence="5">The sequence shown here is derived from an EMBL/GenBank/DDBJ whole genome shotgun (WGS) entry which is preliminary data.</text>
</comment>
<dbReference type="Gene3D" id="2.60.40.10">
    <property type="entry name" value="Immunoglobulins"/>
    <property type="match status" value="3"/>
</dbReference>
<evidence type="ECO:0000259" key="4">
    <source>
        <dbReference type="SMART" id="SM00736"/>
    </source>
</evidence>
<dbReference type="EMBL" id="MU155135">
    <property type="protein sequence ID" value="KAF9485482.1"/>
    <property type="molecule type" value="Genomic_DNA"/>
</dbReference>
<evidence type="ECO:0000313" key="5">
    <source>
        <dbReference type="EMBL" id="KAF9485482.1"/>
    </source>
</evidence>
<dbReference type="Proteomes" id="UP000807469">
    <property type="component" value="Unassembled WGS sequence"/>
</dbReference>
<keyword evidence="2" id="KW-0472">Membrane</keyword>
<keyword evidence="6" id="KW-1185">Reference proteome</keyword>
<dbReference type="SUPFAM" id="SSF49313">
    <property type="entry name" value="Cadherin-like"/>
    <property type="match status" value="2"/>
</dbReference>
<protein>
    <recommendedName>
        <fullName evidence="4">Dystroglycan-type cadherin-like domain-containing protein</fullName>
    </recommendedName>
</protein>